<dbReference type="RefSeq" id="WP_119357241.1">
    <property type="nucleotide sequence ID" value="NZ_BJXM01000019.1"/>
</dbReference>
<evidence type="ECO:0000313" key="1">
    <source>
        <dbReference type="EMBL" id="RIH92321.1"/>
    </source>
</evidence>
<protein>
    <submittedName>
        <fullName evidence="1">Uncharacterized protein</fullName>
    </submittedName>
</protein>
<comment type="caution">
    <text evidence="1">The sequence shown here is derived from an EMBL/GenBank/DDBJ whole genome shotgun (WGS) entry which is preliminary data.</text>
</comment>
<keyword evidence="2" id="KW-1185">Reference proteome</keyword>
<organism evidence="1 2">
    <name type="scientific">Meiothermus granaticius NBRC 107808</name>
    <dbReference type="NCBI Taxonomy" id="1227551"/>
    <lineage>
        <taxon>Bacteria</taxon>
        <taxon>Thermotogati</taxon>
        <taxon>Deinococcota</taxon>
        <taxon>Deinococci</taxon>
        <taxon>Thermales</taxon>
        <taxon>Thermaceae</taxon>
        <taxon>Meiothermus</taxon>
    </lineage>
</organism>
<accession>A0A399FCD2</accession>
<name>A0A399FCD2_9DEIN</name>
<dbReference type="OrthoDB" id="29183at2"/>
<dbReference type="Proteomes" id="UP000266178">
    <property type="component" value="Unassembled WGS sequence"/>
</dbReference>
<reference evidence="1 2" key="1">
    <citation type="submission" date="2018-08" db="EMBL/GenBank/DDBJ databases">
        <title>Meiothermus granaticius genome AF-68 sequencing project.</title>
        <authorList>
            <person name="Da Costa M.S."/>
            <person name="Albuquerque L."/>
            <person name="Raposo P."/>
            <person name="Froufe H.J.C."/>
            <person name="Barroso C.S."/>
            <person name="Egas C."/>
        </authorList>
    </citation>
    <scope>NUCLEOTIDE SEQUENCE [LARGE SCALE GENOMIC DNA]</scope>
    <source>
        <strain evidence="1 2">AF-68</strain>
    </source>
</reference>
<dbReference type="EMBL" id="QWLB01000021">
    <property type="protein sequence ID" value="RIH92321.1"/>
    <property type="molecule type" value="Genomic_DNA"/>
</dbReference>
<evidence type="ECO:0000313" key="2">
    <source>
        <dbReference type="Proteomes" id="UP000266178"/>
    </source>
</evidence>
<gene>
    <name evidence="1" type="ORF">Mgrana_01752</name>
</gene>
<sequence>MQPGLVELLELYEYKVEDLARGADPKGGMAALNRLRQSLIASNLSGPLARRFREADARYKASRTSYQSVSEEPTPELAIFIEDEGPAPVSPEREVLDGLAEALYWSRLERDLGRAAKQFNQGKRDELRMTYAILQNLEAYASTPQFAGDYNLSRFSLSHAIPGLSDPRVAIENTEVGTRLLLELFRQVYGLADRLNLPPEETVPYLRRFARRILDSEGALRTSIKGPNVDMLRRALEEARRQGLGTGQIRELEERLQAAAAEERRLALVQEEDKNRFAAAIERISLLLARYLPAPRGEAAWPQIPQKILGAQGSEFALSEVPPGTKSLTLRLQPQRLRLEGYEIAISQTGQLYGLSVGTQERSLDEAPWFSLTLRDAELQVLRYKDYLHLRLEPREAATLSNLLTEGRVLAHLMWPERDYAYLRLMRAFSMRFKGDTNVAQFGPESAARYGEATIDNLQEFARKGLESVKARIERTPHWRDLLAQTAAAMGLELYGQNLTREISEWLGYQPPSRDTLGGDIGSTTVGDSPSSLKAGSTVLSLRFQSDEVYVSSTGLIPRKLHDLMVWMVPEGGVVLAREAHRVAHVLVQIASQQAFPADKKG</sequence>
<proteinExistence type="predicted"/>
<dbReference type="AlphaFoldDB" id="A0A399FCD2"/>